<evidence type="ECO:0000256" key="2">
    <source>
        <dbReference type="ARBA" id="ARBA00005517"/>
    </source>
</evidence>
<name>A0A429Z6L9_9ENTE</name>
<dbReference type="InterPro" id="IPR001926">
    <property type="entry name" value="TrpB-like_PALP"/>
</dbReference>
<gene>
    <name evidence="8" type="ORF">C7P63_06120</name>
</gene>
<dbReference type="GO" id="GO:0005737">
    <property type="term" value="C:cytoplasm"/>
    <property type="evidence" value="ECO:0007669"/>
    <property type="project" value="TreeGrafter"/>
</dbReference>
<comment type="similarity">
    <text evidence="2">Belongs to the threonine synthase family.</text>
</comment>
<sequence length="496" mass="56094">MKKRYQSTRNEDVLATSSEAILTGMSPDGGLFVLKDIPRYMTSSEKLMDKNYQQLAIDVLTLFLEDFTLEQIEYCVNKAYTDTFSDEKVTPLKKVGEHYILELFHGPTSAFKDIALALLPRLMETSLTIQKRSETLLILTATSGDTGKAALEGFKDNPLVKLIVFYPDQGVSNIQKLQMETQEGLNVRVTAIDGHFDDAQTAVKTLFNDEDLKQHLNQVGIQLSSANSINIGRLIPQIVYYLDAYRQLLVNHDIQVDELVDFIVPTGNFGDILAGYYAKQLGLPIRKLVCASNQNHVLTDFLSTGCYDSRRQFYKTSSPSMDILISSNLERLLFYASGQDEPYVKKCMETLATTGQFTVNQKVLTNIQQDFACGYVTDQEVLETIGEVYKEHHYLLDPHTAVAYRVMKERGDELVKQVVLATASPYKFLETVAKGIQMKNPAEDPFRLMLQLEEKTNTQAPSSLKELQKKPVRFSDCLDKAYIKDYVVQQVKELTK</sequence>
<feature type="modified residue" description="N6-(pyridoxal phosphate)lysine" evidence="5">
    <location>
        <position position="112"/>
    </location>
</feature>
<proteinExistence type="inferred from homology"/>
<comment type="cofactor">
    <cofactor evidence="1 5">
        <name>pyridoxal 5'-phosphate</name>
        <dbReference type="ChEBI" id="CHEBI:597326"/>
    </cofactor>
</comment>
<dbReference type="RefSeq" id="WP_125943280.1">
    <property type="nucleotide sequence ID" value="NZ_PXZH01000002.1"/>
</dbReference>
<comment type="caution">
    <text evidence="8">The sequence shown here is derived from an EMBL/GenBank/DDBJ whole genome shotgun (WGS) entry which is preliminary data.</text>
</comment>
<dbReference type="NCBIfam" id="TIGR00260">
    <property type="entry name" value="thrC"/>
    <property type="match status" value="1"/>
</dbReference>
<organism evidence="8 9">
    <name type="scientific">Vagococcus humatus</name>
    <dbReference type="NCBI Taxonomy" id="1889241"/>
    <lineage>
        <taxon>Bacteria</taxon>
        <taxon>Bacillati</taxon>
        <taxon>Bacillota</taxon>
        <taxon>Bacilli</taxon>
        <taxon>Lactobacillales</taxon>
        <taxon>Enterococcaceae</taxon>
        <taxon>Vagococcus</taxon>
    </lineage>
</organism>
<dbReference type="EC" id="4.2.3.1" evidence="4"/>
<dbReference type="PANTHER" id="PTHR43515">
    <property type="entry name" value="THREONINE SYNTHASE-LIKE 1"/>
    <property type="match status" value="1"/>
</dbReference>
<feature type="domain" description="Tryptophan synthase beta chain-like PALP" evidence="6">
    <location>
        <begin position="101"/>
        <end position="419"/>
    </location>
</feature>
<dbReference type="CDD" id="cd01560">
    <property type="entry name" value="Thr-synth_2"/>
    <property type="match status" value="1"/>
</dbReference>
<evidence type="ECO:0000313" key="9">
    <source>
        <dbReference type="Proteomes" id="UP000277864"/>
    </source>
</evidence>
<dbReference type="GO" id="GO:0004795">
    <property type="term" value="F:threonine synthase activity"/>
    <property type="evidence" value="ECO:0007669"/>
    <property type="project" value="UniProtKB-UniRule"/>
</dbReference>
<evidence type="ECO:0000256" key="1">
    <source>
        <dbReference type="ARBA" id="ARBA00001933"/>
    </source>
</evidence>
<keyword evidence="9" id="KW-1185">Reference proteome</keyword>
<dbReference type="EMBL" id="PXZH01000002">
    <property type="protein sequence ID" value="RST89347.1"/>
    <property type="molecule type" value="Genomic_DNA"/>
</dbReference>
<dbReference type="Gene3D" id="3.90.1380.10">
    <property type="entry name" value="Threonine synthase, N-terminal domain"/>
    <property type="match status" value="1"/>
</dbReference>
<dbReference type="GO" id="GO:0009088">
    <property type="term" value="P:threonine biosynthetic process"/>
    <property type="evidence" value="ECO:0007669"/>
    <property type="project" value="UniProtKB-UniRule"/>
</dbReference>
<dbReference type="InterPro" id="IPR037158">
    <property type="entry name" value="Thr_synth_N_sf"/>
</dbReference>
<dbReference type="AlphaFoldDB" id="A0A429Z6L9"/>
<feature type="domain" description="Threonine synthase N-terminal" evidence="7">
    <location>
        <begin position="4"/>
        <end position="80"/>
    </location>
</feature>
<dbReference type="InterPro" id="IPR036052">
    <property type="entry name" value="TrpB-like_PALP_sf"/>
</dbReference>
<evidence type="ECO:0000259" key="7">
    <source>
        <dbReference type="Pfam" id="PF14821"/>
    </source>
</evidence>
<dbReference type="InterPro" id="IPR029144">
    <property type="entry name" value="Thr_synth_N"/>
</dbReference>
<dbReference type="InterPro" id="IPR004450">
    <property type="entry name" value="Thr_synthase-like"/>
</dbReference>
<evidence type="ECO:0000259" key="6">
    <source>
        <dbReference type="Pfam" id="PF00291"/>
    </source>
</evidence>
<dbReference type="SUPFAM" id="SSF53686">
    <property type="entry name" value="Tryptophan synthase beta subunit-like PLP-dependent enzymes"/>
    <property type="match status" value="1"/>
</dbReference>
<dbReference type="Pfam" id="PF14821">
    <property type="entry name" value="Thr_synth_N"/>
    <property type="match status" value="1"/>
</dbReference>
<evidence type="ECO:0000256" key="4">
    <source>
        <dbReference type="NCBIfam" id="TIGR00260"/>
    </source>
</evidence>
<dbReference type="Proteomes" id="UP000277864">
    <property type="component" value="Unassembled WGS sequence"/>
</dbReference>
<protein>
    <recommendedName>
        <fullName evidence="4">Threonine synthase</fullName>
        <ecNumber evidence="4">4.2.3.1</ecNumber>
    </recommendedName>
</protein>
<evidence type="ECO:0000256" key="3">
    <source>
        <dbReference type="ARBA" id="ARBA00022898"/>
    </source>
</evidence>
<accession>A0A429Z6L9</accession>
<dbReference type="Gene3D" id="3.40.50.1100">
    <property type="match status" value="2"/>
</dbReference>
<dbReference type="Pfam" id="PF00291">
    <property type="entry name" value="PALP"/>
    <property type="match status" value="1"/>
</dbReference>
<dbReference type="OrthoDB" id="9763107at2"/>
<reference evidence="8 9" key="1">
    <citation type="submission" date="2018-03" db="EMBL/GenBank/DDBJ databases">
        <authorList>
            <person name="Gulvik C.A."/>
        </authorList>
    </citation>
    <scope>NUCLEOTIDE SEQUENCE [LARGE SCALE GENOMIC DNA]</scope>
    <source>
        <strain evidence="8 9">JCM 31581</strain>
    </source>
</reference>
<dbReference type="PANTHER" id="PTHR43515:SF1">
    <property type="entry name" value="THREONINE SYNTHASE-LIKE 1"/>
    <property type="match status" value="1"/>
</dbReference>
<evidence type="ECO:0000256" key="5">
    <source>
        <dbReference type="PIRSR" id="PIRSR604450-51"/>
    </source>
</evidence>
<keyword evidence="3 5" id="KW-0663">Pyridoxal phosphate</keyword>
<evidence type="ECO:0000313" key="8">
    <source>
        <dbReference type="EMBL" id="RST89347.1"/>
    </source>
</evidence>